<reference evidence="9 10" key="1">
    <citation type="journal article" date="2015" name="Genome Biol. Evol.">
        <title>The genome of winter moth (Operophtera brumata) provides a genomic perspective on sexual dimorphism and phenology.</title>
        <authorList>
            <person name="Derks M.F."/>
            <person name="Smit S."/>
            <person name="Salis L."/>
            <person name="Schijlen E."/>
            <person name="Bossers A."/>
            <person name="Mateman C."/>
            <person name="Pijl A.S."/>
            <person name="de Ridder D."/>
            <person name="Groenen M.A."/>
            <person name="Visser M.E."/>
            <person name="Megens H.J."/>
        </authorList>
    </citation>
    <scope>NUCLEOTIDE SEQUENCE [LARGE SCALE GENOMIC DNA]</scope>
    <source>
        <strain evidence="9">WM2013NL</strain>
        <tissue evidence="9">Head and thorax</tissue>
    </source>
</reference>
<dbReference type="Proteomes" id="UP000037510">
    <property type="component" value="Unassembled WGS sequence"/>
</dbReference>
<keyword evidence="3 8" id="KW-0812">Transmembrane</keyword>
<evidence type="ECO:0000256" key="5">
    <source>
        <dbReference type="ARBA" id="ARBA00022989"/>
    </source>
</evidence>
<feature type="transmembrane region" description="Helical" evidence="8">
    <location>
        <begin position="77"/>
        <end position="94"/>
    </location>
</feature>
<name>A0A0L7LM60_OPEBR</name>
<sequence>MCSGYECGRHVALNVQWIRVRRVSECAVDTSAPCFRMCSGYECAVFQMLNVSGSLDLCYYNFLCAHPLGALSDFNHVYSNLGYLLLGALFMLQLRRRKMRRKRTPRDEEYGIPAHYGLASSLGAGMMVVALLSASYHVYTAFMYVLAVLSMVKIYQSRHPDINARAHATFAVLAVLIALGDYVLLAVYRGSPTTTRARTPPSPCWPCSSRSIYQSRLPDNNARAHATFAVLAIYQSRLPDNNARAHATFAVLAVLIALGDYIYQSRLPDNNARAHATFAVLAVLIALVVWGVLGGGPLFWSVFTVLHVFTFLLLSLRIYYVGQFRLERESLAVAARALAERGAGARPLYTPRLLALVVANAVNWAFALYGLVTQTADIASHLLFVLLCNALLHIVFYLSMKLLHGERPRWYAWLYLGGAAAAWAPALYFFTSGSTDWSSTPAHSRHANHECRVLAFYDAHDLWHMLSAVALYLTFNAMLTWDDGLAAVKRTEIAVF</sequence>
<comment type="similarity">
    <text evidence="2">Belongs to the SID1 family.</text>
</comment>
<dbReference type="GO" id="GO:0003725">
    <property type="term" value="F:double-stranded RNA binding"/>
    <property type="evidence" value="ECO:0007669"/>
    <property type="project" value="TreeGrafter"/>
</dbReference>
<evidence type="ECO:0000313" key="10">
    <source>
        <dbReference type="Proteomes" id="UP000037510"/>
    </source>
</evidence>
<feature type="transmembrane region" description="Helical" evidence="8">
    <location>
        <begin position="410"/>
        <end position="430"/>
    </location>
</feature>
<feature type="transmembrane region" description="Helical" evidence="8">
    <location>
        <begin position="168"/>
        <end position="188"/>
    </location>
</feature>
<dbReference type="STRING" id="104452.A0A0L7LM60"/>
<dbReference type="PANTHER" id="PTHR12185:SF14">
    <property type="entry name" value="CHOLESTEROL UPTAKE PROTEIN 1"/>
    <property type="match status" value="1"/>
</dbReference>
<protein>
    <submittedName>
        <fullName evidence="9">Sid-1-like protein3</fullName>
    </submittedName>
</protein>
<proteinExistence type="inferred from homology"/>
<gene>
    <name evidence="9" type="ORF">OBRU01_05616</name>
</gene>
<dbReference type="InterPro" id="IPR025958">
    <property type="entry name" value="SID1_TM_fam"/>
</dbReference>
<evidence type="ECO:0000313" key="9">
    <source>
        <dbReference type="EMBL" id="KOB76515.1"/>
    </source>
</evidence>
<comment type="caution">
    <text evidence="9">The sequence shown here is derived from an EMBL/GenBank/DDBJ whole genome shotgun (WGS) entry which is preliminary data.</text>
</comment>
<keyword evidence="4" id="KW-0732">Signal</keyword>
<evidence type="ECO:0000256" key="1">
    <source>
        <dbReference type="ARBA" id="ARBA00004141"/>
    </source>
</evidence>
<feature type="transmembrane region" description="Helical" evidence="8">
    <location>
        <begin position="299"/>
        <end position="320"/>
    </location>
</feature>
<evidence type="ECO:0000256" key="4">
    <source>
        <dbReference type="ARBA" id="ARBA00022729"/>
    </source>
</evidence>
<evidence type="ECO:0000256" key="6">
    <source>
        <dbReference type="ARBA" id="ARBA00023136"/>
    </source>
</evidence>
<dbReference type="EMBL" id="JTDY01000598">
    <property type="protein sequence ID" value="KOB76515.1"/>
    <property type="molecule type" value="Genomic_DNA"/>
</dbReference>
<dbReference type="GO" id="GO:0005764">
    <property type="term" value="C:lysosome"/>
    <property type="evidence" value="ECO:0007669"/>
    <property type="project" value="TreeGrafter"/>
</dbReference>
<evidence type="ECO:0000256" key="8">
    <source>
        <dbReference type="SAM" id="Phobius"/>
    </source>
</evidence>
<dbReference type="GO" id="GO:0005886">
    <property type="term" value="C:plasma membrane"/>
    <property type="evidence" value="ECO:0007669"/>
    <property type="project" value="TreeGrafter"/>
</dbReference>
<feature type="transmembrane region" description="Helical" evidence="8">
    <location>
        <begin position="275"/>
        <end position="293"/>
    </location>
</feature>
<dbReference type="PANTHER" id="PTHR12185">
    <property type="entry name" value="SID1 TRANSMEMBRANE FAMILY MEMEBER"/>
    <property type="match status" value="1"/>
</dbReference>
<feature type="transmembrane region" description="Helical" evidence="8">
    <location>
        <begin position="353"/>
        <end position="372"/>
    </location>
</feature>
<dbReference type="AlphaFoldDB" id="A0A0L7LM60"/>
<evidence type="ECO:0000256" key="2">
    <source>
        <dbReference type="ARBA" id="ARBA00006618"/>
    </source>
</evidence>
<keyword evidence="10" id="KW-1185">Reference proteome</keyword>
<dbReference type="Pfam" id="PF13965">
    <property type="entry name" value="SID-1_RNA_chan"/>
    <property type="match status" value="2"/>
</dbReference>
<evidence type="ECO:0000256" key="7">
    <source>
        <dbReference type="ARBA" id="ARBA00023180"/>
    </source>
</evidence>
<feature type="transmembrane region" description="Helical" evidence="8">
    <location>
        <begin position="138"/>
        <end position="156"/>
    </location>
</feature>
<evidence type="ECO:0000256" key="3">
    <source>
        <dbReference type="ARBA" id="ARBA00022692"/>
    </source>
</evidence>
<keyword evidence="5 8" id="KW-1133">Transmembrane helix</keyword>
<organism evidence="9 10">
    <name type="scientific">Operophtera brumata</name>
    <name type="common">Winter moth</name>
    <name type="synonym">Phalaena brumata</name>
    <dbReference type="NCBI Taxonomy" id="104452"/>
    <lineage>
        <taxon>Eukaryota</taxon>
        <taxon>Metazoa</taxon>
        <taxon>Ecdysozoa</taxon>
        <taxon>Arthropoda</taxon>
        <taxon>Hexapoda</taxon>
        <taxon>Insecta</taxon>
        <taxon>Pterygota</taxon>
        <taxon>Neoptera</taxon>
        <taxon>Endopterygota</taxon>
        <taxon>Lepidoptera</taxon>
        <taxon>Glossata</taxon>
        <taxon>Ditrysia</taxon>
        <taxon>Geometroidea</taxon>
        <taxon>Geometridae</taxon>
        <taxon>Larentiinae</taxon>
        <taxon>Operophtera</taxon>
    </lineage>
</organism>
<dbReference type="GO" id="GO:0051033">
    <property type="term" value="F:RNA transmembrane transporter activity"/>
    <property type="evidence" value="ECO:0007669"/>
    <property type="project" value="TreeGrafter"/>
</dbReference>
<comment type="subcellular location">
    <subcellularLocation>
        <location evidence="1">Membrane</location>
        <topology evidence="1">Multi-pass membrane protein</topology>
    </subcellularLocation>
</comment>
<keyword evidence="6 8" id="KW-0472">Membrane</keyword>
<keyword evidence="7" id="KW-0325">Glycoprotein</keyword>
<feature type="transmembrane region" description="Helical" evidence="8">
    <location>
        <begin position="378"/>
        <end position="398"/>
    </location>
</feature>
<feature type="transmembrane region" description="Helical" evidence="8">
    <location>
        <begin position="462"/>
        <end position="481"/>
    </location>
</feature>
<accession>A0A0L7LM60</accession>